<reference evidence="1" key="1">
    <citation type="submission" date="2018-02" db="EMBL/GenBank/DDBJ databases">
        <title>Rhizophora mucronata_Transcriptome.</title>
        <authorList>
            <person name="Meera S.P."/>
            <person name="Sreeshan A."/>
            <person name="Augustine A."/>
        </authorList>
    </citation>
    <scope>NUCLEOTIDE SEQUENCE</scope>
    <source>
        <tissue evidence="1">Leaf</tissue>
    </source>
</reference>
<name>A0A2P2NCM7_RHIMU</name>
<accession>A0A2P2NCM7</accession>
<proteinExistence type="predicted"/>
<evidence type="ECO:0000313" key="1">
    <source>
        <dbReference type="EMBL" id="MBX40239.1"/>
    </source>
</evidence>
<dbReference type="EMBL" id="GGEC01059755">
    <property type="protein sequence ID" value="MBX40239.1"/>
    <property type="molecule type" value="Transcribed_RNA"/>
</dbReference>
<sequence length="16" mass="2037">MLKTLLERDLCLFFFF</sequence>
<protein>
    <submittedName>
        <fullName evidence="1">Uncharacterized protein</fullName>
    </submittedName>
</protein>
<dbReference type="AlphaFoldDB" id="A0A2P2NCM7"/>
<organism evidence="1">
    <name type="scientific">Rhizophora mucronata</name>
    <name type="common">Asiatic mangrove</name>
    <dbReference type="NCBI Taxonomy" id="61149"/>
    <lineage>
        <taxon>Eukaryota</taxon>
        <taxon>Viridiplantae</taxon>
        <taxon>Streptophyta</taxon>
        <taxon>Embryophyta</taxon>
        <taxon>Tracheophyta</taxon>
        <taxon>Spermatophyta</taxon>
        <taxon>Magnoliopsida</taxon>
        <taxon>eudicotyledons</taxon>
        <taxon>Gunneridae</taxon>
        <taxon>Pentapetalae</taxon>
        <taxon>rosids</taxon>
        <taxon>fabids</taxon>
        <taxon>Malpighiales</taxon>
        <taxon>Rhizophoraceae</taxon>
        <taxon>Rhizophora</taxon>
    </lineage>
</organism>